<dbReference type="Gene3D" id="3.10.20.30">
    <property type="match status" value="1"/>
</dbReference>
<evidence type="ECO:0000256" key="1">
    <source>
        <dbReference type="ARBA" id="ARBA00022741"/>
    </source>
</evidence>
<keyword evidence="1" id="KW-0547">Nucleotide-binding</keyword>
<dbReference type="AlphaFoldDB" id="A0A1X0Q6X1"/>
<dbReference type="InterPro" id="IPR045001">
    <property type="entry name" value="DRG"/>
</dbReference>
<name>A0A1X0Q6X1_9MICR</name>
<dbReference type="VEuPathDB" id="MicrosporidiaDB:HERIO_2454"/>
<dbReference type="EMBL" id="LVKB01000288">
    <property type="protein sequence ID" value="ORD95490.1"/>
    <property type="molecule type" value="Genomic_DNA"/>
</dbReference>
<keyword evidence="5" id="KW-1185">Reference proteome</keyword>
<dbReference type="InterPro" id="IPR004095">
    <property type="entry name" value="TGS"/>
</dbReference>
<dbReference type="VEuPathDB" id="MicrosporidiaDB:A0H76_2077"/>
<accession>A0A1X0Q6X1</accession>
<dbReference type="InterPro" id="IPR012675">
    <property type="entry name" value="Beta-grasp_dom_sf"/>
</dbReference>
<dbReference type="GO" id="GO:0005525">
    <property type="term" value="F:GTP binding"/>
    <property type="evidence" value="ECO:0007669"/>
    <property type="project" value="UniProtKB-KW"/>
</dbReference>
<dbReference type="SUPFAM" id="SSF81271">
    <property type="entry name" value="TGS-like"/>
    <property type="match status" value="1"/>
</dbReference>
<proteinExistence type="predicted"/>
<dbReference type="InterPro" id="IPR012676">
    <property type="entry name" value="TGS-like"/>
</dbReference>
<dbReference type="Pfam" id="PF02824">
    <property type="entry name" value="TGS"/>
    <property type="match status" value="1"/>
</dbReference>
<evidence type="ECO:0000313" key="5">
    <source>
        <dbReference type="Proteomes" id="UP000192356"/>
    </source>
</evidence>
<dbReference type="GO" id="GO:0003924">
    <property type="term" value="F:GTPase activity"/>
    <property type="evidence" value="ECO:0007669"/>
    <property type="project" value="InterPro"/>
</dbReference>
<dbReference type="Proteomes" id="UP000192356">
    <property type="component" value="Unassembled WGS sequence"/>
</dbReference>
<keyword evidence="2" id="KW-0342">GTP-binding</keyword>
<reference evidence="4 5" key="1">
    <citation type="journal article" date="2017" name="Environ. Microbiol.">
        <title>Decay of the glycolytic pathway and adaptation to intranuclear parasitism within Enterocytozoonidae microsporidia.</title>
        <authorList>
            <person name="Wiredu Boakye D."/>
            <person name="Jaroenlak P."/>
            <person name="Prachumwat A."/>
            <person name="Williams T.A."/>
            <person name="Bateman K.S."/>
            <person name="Itsathitphaisarn O."/>
            <person name="Sritunyalucksana K."/>
            <person name="Paszkiewicz K.H."/>
            <person name="Moore K.A."/>
            <person name="Stentiford G.D."/>
            <person name="Williams B.A."/>
        </authorList>
    </citation>
    <scope>NUCLEOTIDE SEQUENCE [LARGE SCALE GENOMIC DNA]</scope>
    <source>
        <strain evidence="4 5">GB1</strain>
    </source>
</reference>
<dbReference type="GO" id="GO:1903833">
    <property type="term" value="P:positive regulation of cellular response to amino acid starvation"/>
    <property type="evidence" value="ECO:0007669"/>
    <property type="project" value="UniProtKB-ARBA"/>
</dbReference>
<sequence>MDELSSLPKEASLISCSKKWNIKGFKDEIWKLLFFTRIYTKKKGEDPDFKEPVILKNAPTVKDLCRVIHKTFYLKFKFAFVWGRSVKHNPQKVGLNHILQDEDVIQVFSNR</sequence>
<evidence type="ECO:0000256" key="2">
    <source>
        <dbReference type="ARBA" id="ARBA00023134"/>
    </source>
</evidence>
<protein>
    <submittedName>
        <fullName evidence="4">DRG2</fullName>
    </submittedName>
</protein>
<dbReference type="OrthoDB" id="603at2759"/>
<dbReference type="PANTHER" id="PTHR43127">
    <property type="entry name" value="DEVELOPMENTALLY-REGULATED GTP-BINDING PROTEIN 2"/>
    <property type="match status" value="1"/>
</dbReference>
<feature type="domain" description="TGS" evidence="3">
    <location>
        <begin position="37"/>
        <end position="108"/>
    </location>
</feature>
<evidence type="ECO:0000313" key="4">
    <source>
        <dbReference type="EMBL" id="ORD95490.1"/>
    </source>
</evidence>
<organism evidence="4 5">
    <name type="scientific">Hepatospora eriocheir</name>
    <dbReference type="NCBI Taxonomy" id="1081669"/>
    <lineage>
        <taxon>Eukaryota</taxon>
        <taxon>Fungi</taxon>
        <taxon>Fungi incertae sedis</taxon>
        <taxon>Microsporidia</taxon>
        <taxon>Hepatosporidae</taxon>
        <taxon>Hepatospora</taxon>
    </lineage>
</organism>
<comment type="caution">
    <text evidence="4">The sequence shown here is derived from an EMBL/GenBank/DDBJ whole genome shotgun (WGS) entry which is preliminary data.</text>
</comment>
<gene>
    <name evidence="4" type="primary">DRG2</name>
    <name evidence="4" type="ORF">HERIO_2454</name>
</gene>
<evidence type="ECO:0000259" key="3">
    <source>
        <dbReference type="Pfam" id="PF02824"/>
    </source>
</evidence>
<dbReference type="FunFam" id="3.10.20.30:FF:000003">
    <property type="entry name" value="Developmentally-regulated GTP-binding protein 1"/>
    <property type="match status" value="1"/>
</dbReference>